<protein>
    <recommendedName>
        <fullName evidence="4">Lipoprotein</fullName>
    </recommendedName>
</protein>
<organism evidence="2 3">
    <name type="scientific">Marseilla massiliensis</name>
    <dbReference type="NCBI Taxonomy" id="1841864"/>
    <lineage>
        <taxon>Bacteria</taxon>
        <taxon>Pseudomonadati</taxon>
        <taxon>Bacteroidota</taxon>
        <taxon>Bacteroidia</taxon>
        <taxon>Bacteroidales</taxon>
        <taxon>Prevotellaceae</taxon>
        <taxon>Marseilla</taxon>
    </lineage>
</organism>
<evidence type="ECO:0008006" key="4">
    <source>
        <dbReference type="Google" id="ProtNLM"/>
    </source>
</evidence>
<gene>
    <name evidence="2" type="ORF">H6A34_03795</name>
</gene>
<proteinExistence type="predicted"/>
<dbReference type="AlphaFoldDB" id="A0A938WRQ3"/>
<evidence type="ECO:0000313" key="3">
    <source>
        <dbReference type="Proteomes" id="UP000706891"/>
    </source>
</evidence>
<comment type="caution">
    <text evidence="2">The sequence shown here is derived from an EMBL/GenBank/DDBJ whole genome shotgun (WGS) entry which is preliminary data.</text>
</comment>
<name>A0A938WRQ3_9BACT</name>
<feature type="transmembrane region" description="Helical" evidence="1">
    <location>
        <begin position="16"/>
        <end position="34"/>
    </location>
</feature>
<sequence>MKLMVIKILNVDKVRLYAFVFMFLCILALLSFLSCSGSKDENDKEVGHVVDCFASCYFNLDFVGAVPFCTIESKRWLSFISSNISQADVDIIRTQQVGATHEIGEIEHICDTFVVANCSIFNFLRVDTLGTSGCITEQAVFRIPVVKRNGKWLVKMEGLLQSERQNHD</sequence>
<keyword evidence="1" id="KW-0812">Transmembrane</keyword>
<evidence type="ECO:0000256" key="1">
    <source>
        <dbReference type="SAM" id="Phobius"/>
    </source>
</evidence>
<accession>A0A938WRQ3</accession>
<reference evidence="2" key="2">
    <citation type="journal article" date="2021" name="Sci. Rep.">
        <title>The distribution of antibiotic resistance genes in chicken gut microbiota commensals.</title>
        <authorList>
            <person name="Juricova H."/>
            <person name="Matiasovicova J."/>
            <person name="Kubasova T."/>
            <person name="Cejkova D."/>
            <person name="Rychlik I."/>
        </authorList>
    </citation>
    <scope>NUCLEOTIDE SEQUENCE</scope>
    <source>
        <strain evidence="2">An824</strain>
    </source>
</reference>
<dbReference type="PROSITE" id="PS51257">
    <property type="entry name" value="PROKAR_LIPOPROTEIN"/>
    <property type="match status" value="1"/>
</dbReference>
<keyword evidence="1" id="KW-1133">Transmembrane helix</keyword>
<dbReference type="EMBL" id="JACJJG010000010">
    <property type="protein sequence ID" value="MBM6672998.1"/>
    <property type="molecule type" value="Genomic_DNA"/>
</dbReference>
<dbReference type="RefSeq" id="WP_205103561.1">
    <property type="nucleotide sequence ID" value="NZ_JACJJG010000010.1"/>
</dbReference>
<reference evidence="2" key="1">
    <citation type="submission" date="2020-08" db="EMBL/GenBank/DDBJ databases">
        <authorList>
            <person name="Cejkova D."/>
            <person name="Kubasova T."/>
            <person name="Jahodarova E."/>
            <person name="Rychlik I."/>
        </authorList>
    </citation>
    <scope>NUCLEOTIDE SEQUENCE</scope>
    <source>
        <strain evidence="2">An824</strain>
    </source>
</reference>
<evidence type="ECO:0000313" key="2">
    <source>
        <dbReference type="EMBL" id="MBM6672998.1"/>
    </source>
</evidence>
<keyword evidence="3" id="KW-1185">Reference proteome</keyword>
<keyword evidence="1" id="KW-0472">Membrane</keyword>
<dbReference type="Proteomes" id="UP000706891">
    <property type="component" value="Unassembled WGS sequence"/>
</dbReference>